<accession>A0ACA9KRW4</accession>
<sequence length="461" mass="53778">MEGTRDFLDQATTPKKRKNVFHVTIPKPFRFHTTSRFDFHDDERPRTPTTPLTFGIRDDFYDSPKRPELTIPTSPAITKPKPLQQRPPTPQLTIRTHPVPDFGEPFVPIIKHRVIDLPNFTLPGDEIHKRKSNEIEERLRKELEEMRNARNFKAQPLPSDSPDCLPPRHYYPLTHPKPFKLETESRGEKHQKYFRERLKEMERSEKENQFHAAPIPNLEQQVPKKPRLPSPTKPVEFIFHTDTRMEERRVFDDQRRVRESVADVIREQKRKEEEARNAEEIRRLRAELVHRAQPIRRFAPINIRPSNKRPTKAISPMIGEKRRKIMEEQKRLSLQSDLNYGTSIMSSLFGRPTKRDVELTNLVGNTDSEFNESNIADSDLRTTNTRNRATSELQRSQNDMFVDSEPKSSANVTNSEAVNIDDSNTQKLTAYDGSEVRDLITDISSALQRLVTIDTHSDIQF</sequence>
<organism evidence="1 2">
    <name type="scientific">Acaulospora colombiana</name>
    <dbReference type="NCBI Taxonomy" id="27376"/>
    <lineage>
        <taxon>Eukaryota</taxon>
        <taxon>Fungi</taxon>
        <taxon>Fungi incertae sedis</taxon>
        <taxon>Mucoromycota</taxon>
        <taxon>Glomeromycotina</taxon>
        <taxon>Glomeromycetes</taxon>
        <taxon>Diversisporales</taxon>
        <taxon>Acaulosporaceae</taxon>
        <taxon>Acaulospora</taxon>
    </lineage>
</organism>
<keyword evidence="2" id="KW-1185">Reference proteome</keyword>
<evidence type="ECO:0000313" key="2">
    <source>
        <dbReference type="Proteomes" id="UP000789525"/>
    </source>
</evidence>
<proteinExistence type="predicted"/>
<gene>
    <name evidence="1" type="ORF">ACOLOM_LOCUS2309</name>
</gene>
<reference evidence="1" key="1">
    <citation type="submission" date="2021-06" db="EMBL/GenBank/DDBJ databases">
        <authorList>
            <person name="Kallberg Y."/>
            <person name="Tangrot J."/>
            <person name="Rosling A."/>
        </authorList>
    </citation>
    <scope>NUCLEOTIDE SEQUENCE</scope>
    <source>
        <strain evidence="1">CL356</strain>
    </source>
</reference>
<name>A0ACA9KRW4_9GLOM</name>
<dbReference type="EMBL" id="CAJVPT010002926">
    <property type="protein sequence ID" value="CAG8489221.1"/>
    <property type="molecule type" value="Genomic_DNA"/>
</dbReference>
<protein>
    <submittedName>
        <fullName evidence="1">6499_t:CDS:1</fullName>
    </submittedName>
</protein>
<comment type="caution">
    <text evidence="1">The sequence shown here is derived from an EMBL/GenBank/DDBJ whole genome shotgun (WGS) entry which is preliminary data.</text>
</comment>
<evidence type="ECO:0000313" key="1">
    <source>
        <dbReference type="EMBL" id="CAG8489221.1"/>
    </source>
</evidence>
<dbReference type="Proteomes" id="UP000789525">
    <property type="component" value="Unassembled WGS sequence"/>
</dbReference>